<evidence type="ECO:0000256" key="6">
    <source>
        <dbReference type="ARBA" id="ARBA00022763"/>
    </source>
</evidence>
<evidence type="ECO:0000256" key="10">
    <source>
        <dbReference type="ARBA" id="ARBA00035861"/>
    </source>
</evidence>
<evidence type="ECO:0000256" key="8">
    <source>
        <dbReference type="ARBA" id="ARBA00022842"/>
    </source>
</evidence>
<dbReference type="Proteomes" id="UP000026922">
    <property type="component" value="Unassembled WGS sequence"/>
</dbReference>
<dbReference type="GO" id="GO:0044716">
    <property type="term" value="F:8-oxo-GDP phosphatase activity"/>
    <property type="evidence" value="ECO:0007669"/>
    <property type="project" value="TreeGrafter"/>
</dbReference>
<reference evidence="18 19" key="1">
    <citation type="journal article" date="2013" name="Genome Announc.">
        <title>Draft Genome Sequence of Holospora undulata Strain HU1, a Micronucleus-Specific Symbiont of the Ciliate Paramecium caudatum.</title>
        <authorList>
            <person name="Dohra H."/>
            <person name="Suzuki H."/>
            <person name="Suzuki T."/>
            <person name="Tanaka K."/>
            <person name="Fujishima M."/>
        </authorList>
    </citation>
    <scope>NUCLEOTIDE SEQUENCE [LARGE SCALE GENOMIC DNA]</scope>
    <source>
        <strain evidence="18 19">HU1</strain>
    </source>
</reference>
<keyword evidence="4" id="KW-0235">DNA replication</keyword>
<dbReference type="GO" id="GO:0006260">
    <property type="term" value="P:DNA replication"/>
    <property type="evidence" value="ECO:0007669"/>
    <property type="project" value="UniProtKB-KW"/>
</dbReference>
<keyword evidence="9" id="KW-0234">DNA repair</keyword>
<dbReference type="Pfam" id="PF00293">
    <property type="entry name" value="NUDIX"/>
    <property type="match status" value="1"/>
</dbReference>
<dbReference type="RefSeq" id="WP_006302614.1">
    <property type="nucleotide sequence ID" value="NZ_ARPM03000202.1"/>
</dbReference>
<dbReference type="EC" id="3.6.1.55" evidence="12"/>
<comment type="similarity">
    <text evidence="2">Belongs to the Nudix hydrolase family.</text>
</comment>
<feature type="domain" description="Nudix hydrolase" evidence="17">
    <location>
        <begin position="2"/>
        <end position="142"/>
    </location>
</feature>
<keyword evidence="6" id="KW-0227">DNA damage</keyword>
<evidence type="ECO:0000256" key="2">
    <source>
        <dbReference type="ARBA" id="ARBA00005582"/>
    </source>
</evidence>
<evidence type="ECO:0000256" key="7">
    <source>
        <dbReference type="ARBA" id="ARBA00022801"/>
    </source>
</evidence>
<dbReference type="PROSITE" id="PS51462">
    <property type="entry name" value="NUDIX"/>
    <property type="match status" value="1"/>
</dbReference>
<dbReference type="PANTHER" id="PTHR47707:SF1">
    <property type="entry name" value="NUDIX HYDROLASE FAMILY PROTEIN"/>
    <property type="match status" value="1"/>
</dbReference>
<keyword evidence="8" id="KW-0460">Magnesium</keyword>
<protein>
    <recommendedName>
        <fullName evidence="13">8-oxo-dGTP diphosphatase</fullName>
        <ecNumber evidence="12">3.6.1.55</ecNumber>
    </recommendedName>
    <alternativeName>
        <fullName evidence="16">7,8-dihydro-8-oxoguanine-triphosphatase</fullName>
    </alternativeName>
    <alternativeName>
        <fullName evidence="15">Mutator protein MutT</fullName>
    </alternativeName>
    <alternativeName>
        <fullName evidence="14">dGTP pyrophosphohydrolase</fullName>
    </alternativeName>
</protein>
<evidence type="ECO:0000256" key="15">
    <source>
        <dbReference type="ARBA" id="ARBA00041979"/>
    </source>
</evidence>
<evidence type="ECO:0000259" key="17">
    <source>
        <dbReference type="PROSITE" id="PS51462"/>
    </source>
</evidence>
<evidence type="ECO:0000256" key="1">
    <source>
        <dbReference type="ARBA" id="ARBA00001946"/>
    </source>
</evidence>
<gene>
    <name evidence="18" type="ORF">K737_301179</name>
</gene>
<keyword evidence="5" id="KW-0479">Metal-binding</keyword>
<dbReference type="GO" id="GO:0008413">
    <property type="term" value="F:8-oxo-7,8-dihydroguanosine triphosphate pyrophosphatase activity"/>
    <property type="evidence" value="ECO:0007669"/>
    <property type="project" value="TreeGrafter"/>
</dbReference>
<evidence type="ECO:0000313" key="19">
    <source>
        <dbReference type="Proteomes" id="UP000026922"/>
    </source>
</evidence>
<evidence type="ECO:0000256" key="16">
    <source>
        <dbReference type="ARBA" id="ARBA00042798"/>
    </source>
</evidence>
<dbReference type="AlphaFoldDB" id="A0A061JGK2"/>
<dbReference type="InterPro" id="IPR047127">
    <property type="entry name" value="MutT-like"/>
</dbReference>
<dbReference type="InterPro" id="IPR000086">
    <property type="entry name" value="NUDIX_hydrolase_dom"/>
</dbReference>
<comment type="cofactor">
    <cofactor evidence="1">
        <name>Mg(2+)</name>
        <dbReference type="ChEBI" id="CHEBI:18420"/>
    </cofactor>
</comment>
<evidence type="ECO:0000256" key="13">
    <source>
        <dbReference type="ARBA" id="ARBA00040794"/>
    </source>
</evidence>
<dbReference type="GO" id="GO:0046872">
    <property type="term" value="F:metal ion binding"/>
    <property type="evidence" value="ECO:0007669"/>
    <property type="project" value="UniProtKB-KW"/>
</dbReference>
<evidence type="ECO:0000313" key="18">
    <source>
        <dbReference type="EMBL" id="ETZ04342.1"/>
    </source>
</evidence>
<evidence type="ECO:0000256" key="4">
    <source>
        <dbReference type="ARBA" id="ARBA00022705"/>
    </source>
</evidence>
<sequence length="145" mass="16907">MKLYLNIVEVAIEHNDKFLIIKRPEGKHAGGLLAFPGGKVEEIDEHNEWDILRLAAKREIYEEVGLDLKDDLKYITNNYFVGSSNVAAHVIDTIFHCKIEKTDLTVNASAREVPEYYWLTEEEINHVHNAPEWLKKYVQYIRRTP</sequence>
<dbReference type="PANTHER" id="PTHR47707">
    <property type="entry name" value="8-OXO-DGTP DIPHOSPHATASE"/>
    <property type="match status" value="1"/>
</dbReference>
<dbReference type="GO" id="GO:0035539">
    <property type="term" value="F:8-oxo-7,8-dihydrodeoxyguanosine triphosphate pyrophosphatase activity"/>
    <property type="evidence" value="ECO:0007669"/>
    <property type="project" value="UniProtKB-EC"/>
</dbReference>
<proteinExistence type="inferred from homology"/>
<comment type="catalytic activity">
    <reaction evidence="11">
        <text>8-oxo-GTP + H2O = 8-oxo-GMP + diphosphate + H(+)</text>
        <dbReference type="Rhea" id="RHEA:67616"/>
        <dbReference type="ChEBI" id="CHEBI:15377"/>
        <dbReference type="ChEBI" id="CHEBI:15378"/>
        <dbReference type="ChEBI" id="CHEBI:33019"/>
        <dbReference type="ChEBI" id="CHEBI:143553"/>
        <dbReference type="ChEBI" id="CHEBI:145694"/>
    </reaction>
</comment>
<evidence type="ECO:0000256" key="12">
    <source>
        <dbReference type="ARBA" id="ARBA00038905"/>
    </source>
</evidence>
<name>A0A061JGK2_9PROT</name>
<dbReference type="GO" id="GO:0044715">
    <property type="term" value="F:8-oxo-dGDP phosphatase activity"/>
    <property type="evidence" value="ECO:0007669"/>
    <property type="project" value="TreeGrafter"/>
</dbReference>
<evidence type="ECO:0000256" key="14">
    <source>
        <dbReference type="ARBA" id="ARBA00041592"/>
    </source>
</evidence>
<dbReference type="InterPro" id="IPR015797">
    <property type="entry name" value="NUDIX_hydrolase-like_dom_sf"/>
</dbReference>
<evidence type="ECO:0000256" key="9">
    <source>
        <dbReference type="ARBA" id="ARBA00023204"/>
    </source>
</evidence>
<dbReference type="EMBL" id="ARPM03000202">
    <property type="protein sequence ID" value="ETZ04342.1"/>
    <property type="molecule type" value="Genomic_DNA"/>
</dbReference>
<evidence type="ECO:0000256" key="5">
    <source>
        <dbReference type="ARBA" id="ARBA00022723"/>
    </source>
</evidence>
<dbReference type="SUPFAM" id="SSF55811">
    <property type="entry name" value="Nudix"/>
    <property type="match status" value="1"/>
</dbReference>
<accession>A0A061JGK2</accession>
<keyword evidence="19" id="KW-1185">Reference proteome</keyword>
<comment type="caution">
    <text evidence="18">The sequence shown here is derived from an EMBL/GenBank/DDBJ whole genome shotgun (WGS) entry which is preliminary data.</text>
</comment>
<keyword evidence="7 18" id="KW-0378">Hydrolase</keyword>
<dbReference type="GO" id="GO:0006281">
    <property type="term" value="P:DNA repair"/>
    <property type="evidence" value="ECO:0007669"/>
    <property type="project" value="UniProtKB-KW"/>
</dbReference>
<dbReference type="Gene3D" id="3.90.79.10">
    <property type="entry name" value="Nucleoside Triphosphate Pyrophosphohydrolase"/>
    <property type="match status" value="1"/>
</dbReference>
<evidence type="ECO:0000256" key="3">
    <source>
        <dbReference type="ARBA" id="ARBA00022457"/>
    </source>
</evidence>
<keyword evidence="3" id="KW-0515">Mutator protein</keyword>
<comment type="catalytic activity">
    <reaction evidence="10">
        <text>8-oxo-dGTP + H2O = 8-oxo-dGMP + diphosphate + H(+)</text>
        <dbReference type="Rhea" id="RHEA:31575"/>
        <dbReference type="ChEBI" id="CHEBI:15377"/>
        <dbReference type="ChEBI" id="CHEBI:15378"/>
        <dbReference type="ChEBI" id="CHEBI:33019"/>
        <dbReference type="ChEBI" id="CHEBI:63224"/>
        <dbReference type="ChEBI" id="CHEBI:77896"/>
        <dbReference type="EC" id="3.6.1.55"/>
    </reaction>
</comment>
<evidence type="ECO:0000256" key="11">
    <source>
        <dbReference type="ARBA" id="ARBA00036904"/>
    </source>
</evidence>
<organism evidence="18 19">
    <name type="scientific">Holospora undulata HU1</name>
    <dbReference type="NCBI Taxonomy" id="1321371"/>
    <lineage>
        <taxon>Bacteria</taxon>
        <taxon>Pseudomonadati</taxon>
        <taxon>Pseudomonadota</taxon>
        <taxon>Alphaproteobacteria</taxon>
        <taxon>Holosporales</taxon>
        <taxon>Holosporaceae</taxon>
        <taxon>Holospora</taxon>
    </lineage>
</organism>